<reference evidence="13 14" key="1">
    <citation type="submission" date="2023-11" db="EMBL/GenBank/DDBJ databases">
        <title>An acidophilic fungus is an integral part of prey digestion in a carnivorous sundew plant.</title>
        <authorList>
            <person name="Tsai I.J."/>
        </authorList>
    </citation>
    <scope>NUCLEOTIDE SEQUENCE [LARGE SCALE GENOMIC DNA]</scope>
    <source>
        <strain evidence="13">169a</strain>
    </source>
</reference>
<dbReference type="InterPro" id="IPR013154">
    <property type="entry name" value="ADH-like_N"/>
</dbReference>
<evidence type="ECO:0000313" key="13">
    <source>
        <dbReference type="EMBL" id="WPG98647.1"/>
    </source>
</evidence>
<organism evidence="13 14">
    <name type="scientific">Acrodontium crateriforme</name>
    <dbReference type="NCBI Taxonomy" id="150365"/>
    <lineage>
        <taxon>Eukaryota</taxon>
        <taxon>Fungi</taxon>
        <taxon>Dikarya</taxon>
        <taxon>Ascomycota</taxon>
        <taxon>Pezizomycotina</taxon>
        <taxon>Dothideomycetes</taxon>
        <taxon>Dothideomycetidae</taxon>
        <taxon>Mycosphaerellales</taxon>
        <taxon>Teratosphaeriaceae</taxon>
        <taxon>Acrodontium</taxon>
    </lineage>
</organism>
<keyword evidence="6 11" id="KW-0862">Zinc</keyword>
<dbReference type="EC" id="1.1.1.2" evidence="9"/>
<evidence type="ECO:0000256" key="11">
    <source>
        <dbReference type="RuleBase" id="RU361277"/>
    </source>
</evidence>
<dbReference type="Pfam" id="PF00107">
    <property type="entry name" value="ADH_zinc_N"/>
    <property type="match status" value="1"/>
</dbReference>
<dbReference type="GO" id="GO:0008106">
    <property type="term" value="F:alcohol dehydrogenase (NADP+) activity"/>
    <property type="evidence" value="ECO:0007669"/>
    <property type="project" value="UniProtKB-EC"/>
</dbReference>
<dbReference type="InterPro" id="IPR036291">
    <property type="entry name" value="NAD(P)-bd_dom_sf"/>
</dbReference>
<evidence type="ECO:0000259" key="12">
    <source>
        <dbReference type="SMART" id="SM00829"/>
    </source>
</evidence>
<dbReference type="GO" id="GO:0008270">
    <property type="term" value="F:zinc ion binding"/>
    <property type="evidence" value="ECO:0007669"/>
    <property type="project" value="InterPro"/>
</dbReference>
<dbReference type="EMBL" id="CP138581">
    <property type="protein sequence ID" value="WPG98647.1"/>
    <property type="molecule type" value="Genomic_DNA"/>
</dbReference>
<dbReference type="Gene3D" id="3.90.180.10">
    <property type="entry name" value="Medium-chain alcohol dehydrogenases, catalytic domain"/>
    <property type="match status" value="1"/>
</dbReference>
<dbReference type="InterPro" id="IPR013149">
    <property type="entry name" value="ADH-like_C"/>
</dbReference>
<sequence>MSCPPTSFIGWVGHDKSSAKGNLRWESFVPKTWTEEDVDIAIECCGVCGSDIHTLRSGWAPADYPVIVGHEIVGRAVRVGRKAAGGIKVGDRVGVGAQSSACLTAECEDCSNGDEHHCENEGNCNTYDMRYPDGSKATGGYAEHTRVPSHFAFKIPEAISSIEAAPMLCAGITVYAPLVENNAGPGIRVGIVGVGGLGHFGLLWAKALGCTSITAISRTTAKKDDCLKMGATAFIATDEEEDWSTKYAKTVDLIVCTVSSHKMPLNDYLKLLRLRGTFIMVGVPEDSLPAIDLGTLTDRRAKIGGSTVGSRQQIREMLDLAVEKGVHPWINMYPMKDANKALIEFEEGKPRYRFVLKN</sequence>
<keyword evidence="8" id="KW-0560">Oxidoreductase</keyword>
<comment type="subunit">
    <text evidence="3">Homodimer.</text>
</comment>
<keyword evidence="4" id="KW-0597">Phosphoprotein</keyword>
<feature type="domain" description="Enoyl reductase (ER)" evidence="12">
    <location>
        <begin position="21"/>
        <end position="356"/>
    </location>
</feature>
<dbReference type="GO" id="GO:0006066">
    <property type="term" value="P:alcohol metabolic process"/>
    <property type="evidence" value="ECO:0007669"/>
    <property type="project" value="UniProtKB-ARBA"/>
</dbReference>
<comment type="catalytic activity">
    <reaction evidence="10">
        <text>a primary alcohol + NADP(+) = an aldehyde + NADPH + H(+)</text>
        <dbReference type="Rhea" id="RHEA:15937"/>
        <dbReference type="ChEBI" id="CHEBI:15378"/>
        <dbReference type="ChEBI" id="CHEBI:15734"/>
        <dbReference type="ChEBI" id="CHEBI:17478"/>
        <dbReference type="ChEBI" id="CHEBI:57783"/>
        <dbReference type="ChEBI" id="CHEBI:58349"/>
        <dbReference type="EC" id="1.1.1.2"/>
    </reaction>
    <physiologicalReaction direction="left-to-right" evidence="10">
        <dbReference type="Rhea" id="RHEA:15938"/>
    </physiologicalReaction>
    <physiologicalReaction direction="right-to-left" evidence="10">
        <dbReference type="Rhea" id="RHEA:15939"/>
    </physiologicalReaction>
</comment>
<dbReference type="InterPro" id="IPR002328">
    <property type="entry name" value="ADH_Zn_CS"/>
</dbReference>
<dbReference type="PANTHER" id="PTHR42683">
    <property type="entry name" value="ALDEHYDE REDUCTASE"/>
    <property type="match status" value="1"/>
</dbReference>
<evidence type="ECO:0000256" key="9">
    <source>
        <dbReference type="ARBA" id="ARBA00024074"/>
    </source>
</evidence>
<evidence type="ECO:0000256" key="3">
    <source>
        <dbReference type="ARBA" id="ARBA00011738"/>
    </source>
</evidence>
<dbReference type="InterPro" id="IPR011032">
    <property type="entry name" value="GroES-like_sf"/>
</dbReference>
<evidence type="ECO:0000256" key="2">
    <source>
        <dbReference type="ARBA" id="ARBA00008072"/>
    </source>
</evidence>
<dbReference type="SUPFAM" id="SSF50129">
    <property type="entry name" value="GroES-like"/>
    <property type="match status" value="1"/>
</dbReference>
<keyword evidence="7" id="KW-0521">NADP</keyword>
<dbReference type="FunFam" id="3.40.50.720:FF:000158">
    <property type="entry name" value="Zinc-binding alcohol dehydrogenase"/>
    <property type="match status" value="1"/>
</dbReference>
<dbReference type="Proteomes" id="UP001303373">
    <property type="component" value="Chromosome 2"/>
</dbReference>
<evidence type="ECO:0000256" key="10">
    <source>
        <dbReference type="ARBA" id="ARBA00050997"/>
    </source>
</evidence>
<dbReference type="AlphaFoldDB" id="A0AAQ3RA28"/>
<dbReference type="InterPro" id="IPR047109">
    <property type="entry name" value="CAD-like"/>
</dbReference>
<evidence type="ECO:0000256" key="7">
    <source>
        <dbReference type="ARBA" id="ARBA00022857"/>
    </source>
</evidence>
<name>A0AAQ3RA28_9PEZI</name>
<evidence type="ECO:0000256" key="4">
    <source>
        <dbReference type="ARBA" id="ARBA00022553"/>
    </source>
</evidence>
<accession>A0AAQ3RA28</accession>
<evidence type="ECO:0000256" key="5">
    <source>
        <dbReference type="ARBA" id="ARBA00022723"/>
    </source>
</evidence>
<dbReference type="CDD" id="cd05283">
    <property type="entry name" value="CAD1"/>
    <property type="match status" value="1"/>
</dbReference>
<comment type="similarity">
    <text evidence="2 11">Belongs to the zinc-containing alcohol dehydrogenase family.</text>
</comment>
<dbReference type="InterPro" id="IPR020843">
    <property type="entry name" value="ER"/>
</dbReference>
<keyword evidence="5 11" id="KW-0479">Metal-binding</keyword>
<dbReference type="SUPFAM" id="SSF51735">
    <property type="entry name" value="NAD(P)-binding Rossmann-fold domains"/>
    <property type="match status" value="1"/>
</dbReference>
<evidence type="ECO:0000256" key="1">
    <source>
        <dbReference type="ARBA" id="ARBA00001947"/>
    </source>
</evidence>
<proteinExistence type="inferred from homology"/>
<evidence type="ECO:0000313" key="14">
    <source>
        <dbReference type="Proteomes" id="UP001303373"/>
    </source>
</evidence>
<protein>
    <recommendedName>
        <fullName evidence="9">alcohol dehydrogenase (NADP(+))</fullName>
        <ecNumber evidence="9">1.1.1.2</ecNumber>
    </recommendedName>
</protein>
<dbReference type="PROSITE" id="PS00059">
    <property type="entry name" value="ADH_ZINC"/>
    <property type="match status" value="1"/>
</dbReference>
<dbReference type="SMART" id="SM00829">
    <property type="entry name" value="PKS_ER"/>
    <property type="match status" value="1"/>
</dbReference>
<dbReference type="Gene3D" id="3.40.50.720">
    <property type="entry name" value="NAD(P)-binding Rossmann-like Domain"/>
    <property type="match status" value="1"/>
</dbReference>
<evidence type="ECO:0000256" key="6">
    <source>
        <dbReference type="ARBA" id="ARBA00022833"/>
    </source>
</evidence>
<keyword evidence="14" id="KW-1185">Reference proteome</keyword>
<gene>
    <name evidence="13" type="ORF">R9X50_00144000</name>
</gene>
<dbReference type="Pfam" id="PF08240">
    <property type="entry name" value="ADH_N"/>
    <property type="match status" value="1"/>
</dbReference>
<comment type="cofactor">
    <cofactor evidence="1 11">
        <name>Zn(2+)</name>
        <dbReference type="ChEBI" id="CHEBI:29105"/>
    </cofactor>
</comment>
<evidence type="ECO:0000256" key="8">
    <source>
        <dbReference type="ARBA" id="ARBA00023002"/>
    </source>
</evidence>